<dbReference type="AlphaFoldDB" id="A0A1Q9CU13"/>
<dbReference type="OrthoDB" id="423598at2759"/>
<dbReference type="Gene3D" id="3.90.180.10">
    <property type="entry name" value="Medium-chain alcohol dehydrogenases, catalytic domain"/>
    <property type="match status" value="1"/>
</dbReference>
<dbReference type="SUPFAM" id="SSF103511">
    <property type="entry name" value="Chlorophyll a-b binding protein"/>
    <property type="match status" value="1"/>
</dbReference>
<dbReference type="InterPro" id="IPR001344">
    <property type="entry name" value="Chloro_AB-bd_pln"/>
</dbReference>
<dbReference type="GO" id="GO:0009507">
    <property type="term" value="C:chloroplast"/>
    <property type="evidence" value="ECO:0007669"/>
    <property type="project" value="UniProtKB-SubCell"/>
</dbReference>
<protein>
    <submittedName>
        <fullName evidence="7">Fucoxanthin-chlorophyll a-c binding protein E, chloroplastic</fullName>
    </submittedName>
</protein>
<evidence type="ECO:0000313" key="7">
    <source>
        <dbReference type="EMBL" id="OLP86424.1"/>
    </source>
</evidence>
<comment type="subcellular location">
    <subcellularLocation>
        <location evidence="1">Plastid</location>
        <location evidence="1">Chloroplast</location>
    </subcellularLocation>
</comment>
<keyword evidence="6" id="KW-0812">Transmembrane</keyword>
<evidence type="ECO:0000256" key="6">
    <source>
        <dbReference type="SAM" id="Phobius"/>
    </source>
</evidence>
<evidence type="ECO:0000256" key="3">
    <source>
        <dbReference type="ARBA" id="ARBA00022531"/>
    </source>
</evidence>
<dbReference type="Gene3D" id="1.10.3460.10">
    <property type="entry name" value="Chlorophyll a/b binding protein domain"/>
    <property type="match status" value="1"/>
</dbReference>
<dbReference type="Gene3D" id="3.40.50.720">
    <property type="entry name" value="NAD(P)-binding Rossmann-like Domain"/>
    <property type="match status" value="1"/>
</dbReference>
<dbReference type="GO" id="GO:0009765">
    <property type="term" value="P:photosynthesis, light harvesting"/>
    <property type="evidence" value="ECO:0007669"/>
    <property type="project" value="InterPro"/>
</dbReference>
<keyword evidence="8" id="KW-1185">Reference proteome</keyword>
<dbReference type="GO" id="GO:0016168">
    <property type="term" value="F:chlorophyll binding"/>
    <property type="evidence" value="ECO:0007669"/>
    <property type="project" value="UniProtKB-KW"/>
</dbReference>
<dbReference type="EMBL" id="LSRX01000917">
    <property type="protein sequence ID" value="OLP86424.1"/>
    <property type="molecule type" value="Genomic_DNA"/>
</dbReference>
<dbReference type="PANTHER" id="PTHR21649">
    <property type="entry name" value="CHLOROPHYLL A/B BINDING PROTEIN"/>
    <property type="match status" value="1"/>
</dbReference>
<evidence type="ECO:0000256" key="1">
    <source>
        <dbReference type="ARBA" id="ARBA00004229"/>
    </source>
</evidence>
<evidence type="ECO:0000313" key="8">
    <source>
        <dbReference type="Proteomes" id="UP000186817"/>
    </source>
</evidence>
<keyword evidence="5" id="KW-0148">Chlorophyll</keyword>
<keyword evidence="3" id="KW-0602">Photosynthesis</keyword>
<feature type="transmembrane region" description="Helical" evidence="6">
    <location>
        <begin position="257"/>
        <end position="278"/>
    </location>
</feature>
<dbReference type="InterPro" id="IPR022796">
    <property type="entry name" value="Chloroa_b-bind"/>
</dbReference>
<keyword evidence="4" id="KW-0934">Plastid</keyword>
<feature type="binding site" evidence="5">
    <location>
        <position position="484"/>
    </location>
    <ligand>
        <name>chlorophyll a</name>
        <dbReference type="ChEBI" id="CHEBI:58416"/>
        <label>1</label>
    </ligand>
</feature>
<evidence type="ECO:0000256" key="2">
    <source>
        <dbReference type="ARBA" id="ARBA00022528"/>
    </source>
</evidence>
<keyword evidence="5" id="KW-0157">Chromophore</keyword>
<gene>
    <name evidence="7" type="primary">FCPE</name>
    <name evidence="7" type="ORF">AK812_SmicGene32462</name>
</gene>
<name>A0A1Q9CU13_SYMMI</name>
<evidence type="ECO:0000256" key="4">
    <source>
        <dbReference type="ARBA" id="ARBA00022640"/>
    </source>
</evidence>
<keyword evidence="2" id="KW-0150">Chloroplast</keyword>
<evidence type="ECO:0000256" key="5">
    <source>
        <dbReference type="PIRSR" id="PIRSR601344-1"/>
    </source>
</evidence>
<feature type="binding site" evidence="5">
    <location>
        <position position="487"/>
    </location>
    <ligand>
        <name>chlorophyll a</name>
        <dbReference type="ChEBI" id="CHEBI:58416"/>
        <label>1</label>
    </ligand>
</feature>
<dbReference type="SUPFAM" id="SSF50129">
    <property type="entry name" value="GroES-like"/>
    <property type="match status" value="1"/>
</dbReference>
<proteinExistence type="predicted"/>
<reference evidence="7 8" key="1">
    <citation type="submission" date="2016-02" db="EMBL/GenBank/DDBJ databases">
        <title>Genome analysis of coral dinoflagellate symbionts highlights evolutionary adaptations to a symbiotic lifestyle.</title>
        <authorList>
            <person name="Aranda M."/>
            <person name="Li Y."/>
            <person name="Liew Y.J."/>
            <person name="Baumgarten S."/>
            <person name="Simakov O."/>
            <person name="Wilson M."/>
            <person name="Piel J."/>
            <person name="Ashoor H."/>
            <person name="Bougouffa S."/>
            <person name="Bajic V.B."/>
            <person name="Ryu T."/>
            <person name="Ravasi T."/>
            <person name="Bayer T."/>
            <person name="Micklem G."/>
            <person name="Kim H."/>
            <person name="Bhak J."/>
            <person name="Lajeunesse T.C."/>
            <person name="Voolstra C.R."/>
        </authorList>
    </citation>
    <scope>NUCLEOTIDE SEQUENCE [LARGE SCALE GENOMIC DNA]</scope>
    <source>
        <strain evidence="7 8">CCMP2467</strain>
    </source>
</reference>
<feature type="binding site" evidence="5">
    <location>
        <position position="489"/>
    </location>
    <ligand>
        <name>chlorophyll a</name>
        <dbReference type="ChEBI" id="CHEBI:58416"/>
        <label>1</label>
    </ligand>
</feature>
<dbReference type="Pfam" id="PF00504">
    <property type="entry name" value="Chloroa_b-bind"/>
    <property type="match status" value="1"/>
</dbReference>
<accession>A0A1Q9CU13</accession>
<dbReference type="GO" id="GO:0016020">
    <property type="term" value="C:membrane"/>
    <property type="evidence" value="ECO:0007669"/>
    <property type="project" value="InterPro"/>
</dbReference>
<keyword evidence="6" id="KW-1133">Transmembrane helix</keyword>
<feature type="binding site" evidence="5">
    <location>
        <position position="483"/>
    </location>
    <ligand>
        <name>chlorophyll a</name>
        <dbReference type="ChEBI" id="CHEBI:58416"/>
        <label>1</label>
    </ligand>
</feature>
<organism evidence="7 8">
    <name type="scientific">Symbiodinium microadriaticum</name>
    <name type="common">Dinoflagellate</name>
    <name type="synonym">Zooxanthella microadriatica</name>
    <dbReference type="NCBI Taxonomy" id="2951"/>
    <lineage>
        <taxon>Eukaryota</taxon>
        <taxon>Sar</taxon>
        <taxon>Alveolata</taxon>
        <taxon>Dinophyceae</taxon>
        <taxon>Suessiales</taxon>
        <taxon>Symbiodiniaceae</taxon>
        <taxon>Symbiodinium</taxon>
    </lineage>
</organism>
<sequence length="524" mass="57807">MMDRIRPFPCAARRPPFMKLHIIPWGIVLEFLLDGAPELDETTSAGLESLGRLANCNWVLRGCLFDRLAASHGSVLQMTQRFIWNRVASLEAHPNIILRGRLWHAYEQARDDPEDMHVRLGEMLYDQQWRIREMAQRVLRHQGPRRARAYAAMVVRDFLRDDRADINLQLRLLELDLAARFPDLTEAKEPACTGWFPVARKRKETGFFGRDGAFQTEMHFPAHQLHVLPANVPWQLAVLAEPLCTVHKAVRLSLRTFGLSVMGLAMVSWGALAFTPVLRTGGGHLPHLRGASQAKSAGLSYMGGTATTVLATSLLTLGTLVARSKTARAAVLEKDSAGRFRFATSAGSAAAAPGSTELVFAEQPGVSQPWGFYDPLNFCKSGLMTFPNQDDPTGFQHLRNAELKHGRFAMMAATGSLFACYVKFPGFENVPSGLAALNTAKGAEGFALLVALIAAHEIATWSLDEEPASYVGLRDSTPELVTKELNNGRLAMFAFAGQISAEMLTGQDPLQQFLAWAYSYPKFV</sequence>
<comment type="caution">
    <text evidence="7">The sequence shown here is derived from an EMBL/GenBank/DDBJ whole genome shotgun (WGS) entry which is preliminary data.</text>
</comment>
<keyword evidence="6" id="KW-0472">Membrane</keyword>
<dbReference type="InterPro" id="IPR011032">
    <property type="entry name" value="GroES-like_sf"/>
</dbReference>
<dbReference type="Proteomes" id="UP000186817">
    <property type="component" value="Unassembled WGS sequence"/>
</dbReference>
<feature type="transmembrane region" description="Helical" evidence="6">
    <location>
        <begin position="298"/>
        <end position="322"/>
    </location>
</feature>